<keyword evidence="4 6" id="KW-1133">Transmembrane helix</keyword>
<feature type="transmembrane region" description="Helical" evidence="6">
    <location>
        <begin position="360"/>
        <end position="387"/>
    </location>
</feature>
<dbReference type="Pfam" id="PF07690">
    <property type="entry name" value="MFS_1"/>
    <property type="match status" value="1"/>
</dbReference>
<gene>
    <name evidence="8" type="ORF">F8377_08505</name>
</gene>
<evidence type="ECO:0000313" key="9">
    <source>
        <dbReference type="Proteomes" id="UP000436181"/>
    </source>
</evidence>
<evidence type="ECO:0000313" key="8">
    <source>
        <dbReference type="EMBL" id="KAB3519935.1"/>
    </source>
</evidence>
<dbReference type="InterPro" id="IPR036259">
    <property type="entry name" value="MFS_trans_sf"/>
</dbReference>
<feature type="transmembrane region" description="Helical" evidence="6">
    <location>
        <begin position="52"/>
        <end position="70"/>
    </location>
</feature>
<dbReference type="Gene3D" id="1.20.1720.10">
    <property type="entry name" value="Multidrug resistance protein D"/>
    <property type="match status" value="1"/>
</dbReference>
<evidence type="ECO:0000256" key="6">
    <source>
        <dbReference type="SAM" id="Phobius"/>
    </source>
</evidence>
<keyword evidence="9" id="KW-1185">Reference proteome</keyword>
<comment type="subcellular location">
    <subcellularLocation>
        <location evidence="1">Cell membrane</location>
        <topology evidence="1">Multi-pass membrane protein</topology>
    </subcellularLocation>
</comment>
<evidence type="ECO:0000259" key="7">
    <source>
        <dbReference type="PROSITE" id="PS50850"/>
    </source>
</evidence>
<feature type="transmembrane region" description="Helical" evidence="6">
    <location>
        <begin position="433"/>
        <end position="452"/>
    </location>
</feature>
<feature type="transmembrane region" description="Helical" evidence="6">
    <location>
        <begin position="140"/>
        <end position="162"/>
    </location>
</feature>
<feature type="transmembrane region" description="Helical" evidence="6">
    <location>
        <begin position="275"/>
        <end position="298"/>
    </location>
</feature>
<evidence type="ECO:0000256" key="3">
    <source>
        <dbReference type="ARBA" id="ARBA00022692"/>
    </source>
</evidence>
<accession>A0ABQ6VD06</accession>
<evidence type="ECO:0000256" key="2">
    <source>
        <dbReference type="ARBA" id="ARBA00022448"/>
    </source>
</evidence>
<protein>
    <submittedName>
        <fullName evidence="8">Multidrug efflux MFS transporter</fullName>
    </submittedName>
</protein>
<evidence type="ECO:0000256" key="4">
    <source>
        <dbReference type="ARBA" id="ARBA00022989"/>
    </source>
</evidence>
<keyword evidence="3 6" id="KW-0812">Transmembrane</keyword>
<dbReference type="SUPFAM" id="SSF103473">
    <property type="entry name" value="MFS general substrate transporter"/>
    <property type="match status" value="1"/>
</dbReference>
<dbReference type="Proteomes" id="UP000436181">
    <property type="component" value="Unassembled WGS sequence"/>
</dbReference>
<feature type="transmembrane region" description="Helical" evidence="6">
    <location>
        <begin position="408"/>
        <end position="427"/>
    </location>
</feature>
<sequence length="462" mass="47423">MDHSPTPTHRTLSRRATVVMLLTVILPLIDSSLVNVLLPTISREFHSPESDLQLGISGYMLAATVGIILSTTCIRRCGSRRVWWCSILMFAATSAFVGVAPNIPLFFIARILQGGACGFIMPAVQALIADIVGRDNMRSALATIGLPAVVAPAVGPLLGGVLVDAVGWRALFLINVPIACVALALAPGASANTPGVVSSRQHGTTPLGITQAIPAICGMVGLLWTITSVGQLPPGVLALMLLVSCAFIGVFWVLDIRSDAPLLDMSLYRHGPFAGAMLLSTIVGTVFYGTLLSTSLHVQSSLQQPAWIAGVALGIQGLGAWAARRLVKGRWAEFNAFSLIGTGLVVAAVGTVGIQAVNSWGAVSLVAICAASLVRGLGLGVCTLLSLSAAYEVVTDAQAPAVGAHSRLMLQCGGALGTAAVGVWAGAAWSSLGLGLCIAAACGLGAVAALLVRRTVLLKHPA</sequence>
<dbReference type="PANTHER" id="PTHR42718:SF9">
    <property type="entry name" value="MAJOR FACILITATOR SUPERFAMILY MULTIDRUG TRANSPORTER MFSC"/>
    <property type="match status" value="1"/>
</dbReference>
<feature type="transmembrane region" description="Helical" evidence="6">
    <location>
        <begin position="107"/>
        <end position="128"/>
    </location>
</feature>
<feature type="transmembrane region" description="Helical" evidence="6">
    <location>
        <begin position="82"/>
        <end position="101"/>
    </location>
</feature>
<organism evidence="8 9">
    <name type="scientific">Corynebacterium zhongnanshanii</name>
    <dbReference type="NCBI Taxonomy" id="2768834"/>
    <lineage>
        <taxon>Bacteria</taxon>
        <taxon>Bacillati</taxon>
        <taxon>Actinomycetota</taxon>
        <taxon>Actinomycetes</taxon>
        <taxon>Mycobacteriales</taxon>
        <taxon>Corynebacteriaceae</taxon>
        <taxon>Corynebacterium</taxon>
    </lineage>
</organism>
<dbReference type="InterPro" id="IPR020846">
    <property type="entry name" value="MFS_dom"/>
</dbReference>
<dbReference type="EMBL" id="WBZJ01000003">
    <property type="protein sequence ID" value="KAB3519935.1"/>
    <property type="molecule type" value="Genomic_DNA"/>
</dbReference>
<feature type="domain" description="Major facilitator superfamily (MFS) profile" evidence="7">
    <location>
        <begin position="16"/>
        <end position="457"/>
    </location>
</feature>
<name>A0ABQ6VD06_9CORY</name>
<dbReference type="RefSeq" id="WP_151844694.1">
    <property type="nucleotide sequence ID" value="NZ_WBZJ01000003.1"/>
</dbReference>
<dbReference type="PANTHER" id="PTHR42718">
    <property type="entry name" value="MAJOR FACILITATOR SUPERFAMILY MULTIDRUG TRANSPORTER MFSC"/>
    <property type="match status" value="1"/>
</dbReference>
<keyword evidence="2" id="KW-0813">Transport</keyword>
<proteinExistence type="predicted"/>
<keyword evidence="5 6" id="KW-0472">Membrane</keyword>
<reference evidence="8 9" key="1">
    <citation type="submission" date="2019-10" db="EMBL/GenBank/DDBJ databases">
        <title>Corynebacterium sp novel species isolated from the respiratory tract of Marmot.</title>
        <authorList>
            <person name="Zhang G."/>
        </authorList>
    </citation>
    <scope>NUCLEOTIDE SEQUENCE [LARGE SCALE GENOMIC DNA]</scope>
    <source>
        <strain evidence="8 9">336</strain>
    </source>
</reference>
<evidence type="ECO:0000256" key="1">
    <source>
        <dbReference type="ARBA" id="ARBA00004651"/>
    </source>
</evidence>
<dbReference type="InterPro" id="IPR011701">
    <property type="entry name" value="MFS"/>
</dbReference>
<evidence type="ECO:0000256" key="5">
    <source>
        <dbReference type="ARBA" id="ARBA00023136"/>
    </source>
</evidence>
<dbReference type="PROSITE" id="PS50850">
    <property type="entry name" value="MFS"/>
    <property type="match status" value="1"/>
</dbReference>
<feature type="transmembrane region" description="Helical" evidence="6">
    <location>
        <begin position="207"/>
        <end position="226"/>
    </location>
</feature>
<comment type="caution">
    <text evidence="8">The sequence shown here is derived from an EMBL/GenBank/DDBJ whole genome shotgun (WGS) entry which is preliminary data.</text>
</comment>
<feature type="transmembrane region" description="Helical" evidence="6">
    <location>
        <begin position="168"/>
        <end position="186"/>
    </location>
</feature>
<feature type="transmembrane region" description="Helical" evidence="6">
    <location>
        <begin position="334"/>
        <end position="354"/>
    </location>
</feature>
<feature type="transmembrane region" description="Helical" evidence="6">
    <location>
        <begin position="304"/>
        <end position="322"/>
    </location>
</feature>
<feature type="transmembrane region" description="Helical" evidence="6">
    <location>
        <begin position="232"/>
        <end position="254"/>
    </location>
</feature>